<dbReference type="Pfam" id="PF00656">
    <property type="entry name" value="Peptidase_C14"/>
    <property type="match status" value="1"/>
</dbReference>
<protein>
    <submittedName>
        <fullName evidence="3">Caspase domain-containing protein</fullName>
    </submittedName>
</protein>
<feature type="chain" id="PRO_5030023036" evidence="1">
    <location>
        <begin position="23"/>
        <end position="1277"/>
    </location>
</feature>
<evidence type="ECO:0000259" key="2">
    <source>
        <dbReference type="Pfam" id="PF00656"/>
    </source>
</evidence>
<proteinExistence type="predicted"/>
<sequence length="1277" mass="145081">MLKGIAVIACFMLLTLPGSSQHTSYFVGGISPSQNANIWDISEDERYALMTMPGFDGIIVCDLYDMSYKAISFRDSKAAQGQVRDVRFYSDNNKVLLCIENNYGQSWFELELRYEENKIITQPLLLPSAKLYYRLKVFKDVLIFDVHEREDAVRVIGLWVIDKQNFQPVKAISRAVKRIISHSERVDYLVDETDNVVYVLGQNRGSDQAITTVAGIQKRGKKWSVTTKNEMRFFHSATFNNWLQYTYPGEPEYYLTNDRKKILAISYASLISRSTSQAIDTVGALASLDLVSNKAAINYYSNGKAHEKVEEQVSDLGGIQLNVIRQGYSPGNGYYYRRSLENYLLKDTFNTVVANRKEVISKPKASFSDSHARLVDYVNNGNTILFKTRDNKDVDSMFLLDCRTGTEFYLDFAKYTPNNSYFSGSDFSKYDSYKAIKGSAFDIIPQKKEMFTSRLRANLCDQKIQWGYDTSLVVSSDDLAIDSMRVDCRSNNLIFSARKKFYTISLDSLFYQMGDQMVKQAGRFSIYPREQLEIRAFQFPLVHFVYYSKKSRCAFLTWDVSRNMITALYAFKNSGYPITLNKNRQDSVAFYYDIAQEFKVIPTWNDTIITNVVELYKYTLDNGKLTLLDTLHFKDQLSEGLCYRGGAEYYADAGLAVAWIPELNKRNVIVYDMQLQKRGGIIESDGDLSYHRKEPIKAVYSFIDYWRKNRQHSTVSTINPALLSRIFKNEYGNTAFQVNFGEGTINVVTKTDIFNLGFSPDTVLMVNELSHSGANEIDLGKNRLVTAGSLDQTFYVYKINPASLLFTVKFEEEKIRFETTQDEYAEFYTRQNQEKSAADYYLNRPDVIYAMLNNNENTTNDLYARMVALRRSKAEKQNISMGQGEDKVRTTVRILTDKKLQKVYRNQHSLSMSFTLKDTTWPVKGYGIWVNGVSITGSAFLPFTGGKPSFPVKTPEIPLSVGFNNIEIAACNGANQWSAKTKYTCYYIPEEKPASKLYFIGVAMSQYKDTSKYLYASDKDIRNIATKLSSGATEVVQVDTLINTRTGLKSAFRQLKEKLLTTGINDKVILMMSGHGLLADNKLTWNFASYETDFAQPDTSTSITYDDINWLFDAIPARNRLIMIDACHAGQSYFEYATDSSFESRLFQPGDALSKGGGNNENDSLGIDLLDGFSEFIPAENFLPIDYEAFKWMTEALPDYIENGSTIITASRGEQTAKEDKNQGVFTGALLSVLNSHPRGTVTVNALISAVNRLFIESEGQKPSVKAFNPTTDWLVW</sequence>
<keyword evidence="1" id="KW-0732">Signal</keyword>
<dbReference type="RefSeq" id="WP_076378640.1">
    <property type="nucleotide sequence ID" value="NZ_AP017422.1"/>
</dbReference>
<dbReference type="OrthoDB" id="1492850at2"/>
<feature type="signal peptide" evidence="1">
    <location>
        <begin position="1"/>
        <end position="22"/>
    </location>
</feature>
<dbReference type="InterPro" id="IPR011600">
    <property type="entry name" value="Pept_C14_caspase"/>
</dbReference>
<name>A0A173MJ84_9BACT</name>
<dbReference type="AlphaFoldDB" id="A0A173MJ84"/>
<evidence type="ECO:0000313" key="4">
    <source>
        <dbReference type="Proteomes" id="UP000186917"/>
    </source>
</evidence>
<dbReference type="STRING" id="477680.SAMN05421788_10351"/>
<feature type="domain" description="Peptidase C14 caspase" evidence="2">
    <location>
        <begin position="1004"/>
        <end position="1267"/>
    </location>
</feature>
<dbReference type="Gene3D" id="3.40.50.1460">
    <property type="match status" value="1"/>
</dbReference>
<evidence type="ECO:0000313" key="3">
    <source>
        <dbReference type="EMBL" id="SIT03733.1"/>
    </source>
</evidence>
<keyword evidence="4" id="KW-1185">Reference proteome</keyword>
<gene>
    <name evidence="3" type="ORF">SAMN05421788_10351</name>
</gene>
<dbReference type="GO" id="GO:0006508">
    <property type="term" value="P:proteolysis"/>
    <property type="evidence" value="ECO:0007669"/>
    <property type="project" value="InterPro"/>
</dbReference>
<organism evidence="3 4">
    <name type="scientific">Filimonas lacunae</name>
    <dbReference type="NCBI Taxonomy" id="477680"/>
    <lineage>
        <taxon>Bacteria</taxon>
        <taxon>Pseudomonadati</taxon>
        <taxon>Bacteroidota</taxon>
        <taxon>Chitinophagia</taxon>
        <taxon>Chitinophagales</taxon>
        <taxon>Chitinophagaceae</taxon>
        <taxon>Filimonas</taxon>
    </lineage>
</organism>
<accession>A0A173MJ84</accession>
<evidence type="ECO:0000256" key="1">
    <source>
        <dbReference type="SAM" id="SignalP"/>
    </source>
</evidence>
<dbReference type="KEGG" id="fln:FLA_3733"/>
<dbReference type="GO" id="GO:0004197">
    <property type="term" value="F:cysteine-type endopeptidase activity"/>
    <property type="evidence" value="ECO:0007669"/>
    <property type="project" value="InterPro"/>
</dbReference>
<reference evidence="4" key="1">
    <citation type="submission" date="2017-01" db="EMBL/GenBank/DDBJ databases">
        <authorList>
            <person name="Varghese N."/>
            <person name="Submissions S."/>
        </authorList>
    </citation>
    <scope>NUCLEOTIDE SEQUENCE [LARGE SCALE GENOMIC DNA]</scope>
    <source>
        <strain evidence="4">DSM 21054</strain>
    </source>
</reference>
<dbReference type="EMBL" id="FTOR01000003">
    <property type="protein sequence ID" value="SIT03733.1"/>
    <property type="molecule type" value="Genomic_DNA"/>
</dbReference>
<dbReference type="Proteomes" id="UP000186917">
    <property type="component" value="Unassembled WGS sequence"/>
</dbReference>